<reference evidence="3 4" key="2">
    <citation type="submission" date="2018-11" db="EMBL/GenBank/DDBJ databases">
        <authorList>
            <consortium name="Pathogen Informatics"/>
        </authorList>
    </citation>
    <scope>NUCLEOTIDE SEQUENCE [LARGE SCALE GENOMIC DNA]</scope>
</reference>
<dbReference type="PANTHER" id="PTHR13217">
    <property type="entry name" value="PLECKSTRIN HOMOLOGY DOMAIN-CONTAINING FAMILY G MEMBER 7"/>
    <property type="match status" value="1"/>
</dbReference>
<dbReference type="WBParaSite" id="HDID_0000107501-mRNA-1">
    <property type="protein sequence ID" value="HDID_0000107501-mRNA-1"/>
    <property type="gene ID" value="HDID_0000107501"/>
</dbReference>
<protein>
    <submittedName>
        <fullName evidence="5">DH domain-containing protein</fullName>
    </submittedName>
</protein>
<evidence type="ECO:0000313" key="5">
    <source>
        <dbReference type="WBParaSite" id="HDID_0000107501-mRNA-1"/>
    </source>
</evidence>
<dbReference type="PANTHER" id="PTHR13217:SF11">
    <property type="entry name" value="PLECKSTRIN HOMOLOGY DOMAIN-CONTAINING FAMILY G MEMBER 5"/>
    <property type="match status" value="1"/>
</dbReference>
<feature type="region of interest" description="Disordered" evidence="1">
    <location>
        <begin position="61"/>
        <end position="110"/>
    </location>
</feature>
<dbReference type="InterPro" id="IPR000219">
    <property type="entry name" value="DH_dom"/>
</dbReference>
<dbReference type="EMBL" id="UYSG01000174">
    <property type="protein sequence ID" value="VDL18537.1"/>
    <property type="molecule type" value="Genomic_DNA"/>
</dbReference>
<feature type="compositionally biased region" description="Polar residues" evidence="1">
    <location>
        <begin position="89"/>
        <end position="103"/>
    </location>
</feature>
<dbReference type="GO" id="GO:0007266">
    <property type="term" value="P:Rho protein signal transduction"/>
    <property type="evidence" value="ECO:0007669"/>
    <property type="project" value="TreeGrafter"/>
</dbReference>
<dbReference type="Gene3D" id="1.20.900.10">
    <property type="entry name" value="Dbl homology (DH) domain"/>
    <property type="match status" value="1"/>
</dbReference>
<gene>
    <name evidence="3" type="ORF">HDID_LOCUS1076</name>
</gene>
<dbReference type="Proteomes" id="UP000274504">
    <property type="component" value="Unassembled WGS sequence"/>
</dbReference>
<name>A0A158QC75_HYMDI</name>
<dbReference type="SUPFAM" id="SSF48065">
    <property type="entry name" value="DBL homology domain (DH-domain)"/>
    <property type="match status" value="1"/>
</dbReference>
<feature type="compositionally biased region" description="Pro residues" evidence="1">
    <location>
        <begin position="68"/>
        <end position="82"/>
    </location>
</feature>
<organism evidence="5">
    <name type="scientific">Hymenolepis diminuta</name>
    <name type="common">Rat tapeworm</name>
    <dbReference type="NCBI Taxonomy" id="6216"/>
    <lineage>
        <taxon>Eukaryota</taxon>
        <taxon>Metazoa</taxon>
        <taxon>Spiralia</taxon>
        <taxon>Lophotrochozoa</taxon>
        <taxon>Platyhelminthes</taxon>
        <taxon>Cestoda</taxon>
        <taxon>Eucestoda</taxon>
        <taxon>Cyclophyllidea</taxon>
        <taxon>Hymenolepididae</taxon>
        <taxon>Hymenolepis</taxon>
    </lineage>
</organism>
<dbReference type="GO" id="GO:0005085">
    <property type="term" value="F:guanyl-nucleotide exchange factor activity"/>
    <property type="evidence" value="ECO:0007669"/>
    <property type="project" value="InterPro"/>
</dbReference>
<proteinExistence type="predicted"/>
<dbReference type="STRING" id="6216.A0A158QC75"/>
<dbReference type="AlphaFoldDB" id="A0A158QC75"/>
<reference evidence="5" key="1">
    <citation type="submission" date="2016-04" db="UniProtKB">
        <authorList>
            <consortium name="WormBaseParasite"/>
        </authorList>
    </citation>
    <scope>IDENTIFICATION</scope>
</reference>
<dbReference type="PROSITE" id="PS50010">
    <property type="entry name" value="DH_2"/>
    <property type="match status" value="1"/>
</dbReference>
<evidence type="ECO:0000256" key="1">
    <source>
        <dbReference type="SAM" id="MobiDB-lite"/>
    </source>
</evidence>
<feature type="domain" description="DH" evidence="2">
    <location>
        <begin position="389"/>
        <end position="440"/>
    </location>
</feature>
<dbReference type="InterPro" id="IPR035899">
    <property type="entry name" value="DBL_dom_sf"/>
</dbReference>
<sequence>MFLFTDFVNCTENKIIYCHLNEDLCFFDRIGEFIDMITKPTPVQRTRNSVLELLTDETSENNSSVFIAPPPANPDHLSPPPRLRPKIQNAATPDRNSTSNGSSYDPKLTLRGNSTVRHRLGQIFARSTPDINMEVRQTNAMQVEKLQNRLRCFENGKLPKIPPELYDYFPQNLPPHDFTAIEKMWDHLTSSSSQESDCGSNSQCKKNKDQQLSAIMELLYTEACYIKTLEMIINVHIAVYLDLTKSTVSNLNYNPAYRGGSLNRLADPMVPTELAPHGGCMNSVSSGTTSSSLGGMIRRMRGRVNHDYTSSAQPTVSSSSSLSNLSVFTLSDLPSFSAPPVEDIFGNIGSVYRANYTFWSDCFEPVIINDESLDVKFFIRNMQKAFSKVAQPFQRITRYGILIKRIKESTTDEYEIAALTEMVGDTIEAVDDFVKEVNANQPEQEARAKLNDFIQRIHKYTFADTIRSDFGVEISAVSTDIVSILRQPMRVNGRTHSRKPIAEVQAKVKYVGGKVSDALCVLLSDMVLICKQSLTKRHLSVYRPPIFLTYLTIQQKKDNPGCYIATIRNDYGLLVDCYAFSSEEKDLEEWISQVLRQKAEILSTPRPIPVSRDSLSGSSCLYSTSVSVPDGSIYGFSRHSEYTFRPLLNDYHQGTAHGHYGSRRNSEIAWQRSHHTSVDAGSTVIGRPHQLLDGFSGPISVRNRRRSMHLLNGDHGDAVSPGTENVSVDKTKCETSLKSLVYKSTSSASDSSNTSNSTASSANTTSVESFGCLVPEAQGSISGVRTGILPKITRRSLGRVPFRNTESLKTDATVAKRQTS</sequence>
<evidence type="ECO:0000259" key="2">
    <source>
        <dbReference type="PROSITE" id="PS50010"/>
    </source>
</evidence>
<feature type="region of interest" description="Disordered" evidence="1">
    <location>
        <begin position="744"/>
        <end position="764"/>
    </location>
</feature>
<evidence type="ECO:0000313" key="3">
    <source>
        <dbReference type="EMBL" id="VDL18537.1"/>
    </source>
</evidence>
<evidence type="ECO:0000313" key="4">
    <source>
        <dbReference type="Proteomes" id="UP000274504"/>
    </source>
</evidence>
<dbReference type="OrthoDB" id="660555at2759"/>
<dbReference type="InterPro" id="IPR040181">
    <property type="entry name" value="PKHG5/7"/>
</dbReference>
<accession>A0A158QC75</accession>